<dbReference type="EMBL" id="CP000496">
    <property type="protein sequence ID" value="ABN64964.2"/>
    <property type="molecule type" value="Genomic_DNA"/>
</dbReference>
<sequence length="194" mass="21756">MYRLPSISLFPSLSKEEKVEVLAHLFERCETLTELIFSTVLYDSNTTFASYTQLIEAVRTALRKYLTEAEETAEKTHTAIDSKIAKIIAAHPRLGGSSKASAEKLSQHSSSEQKSLQTSSAEEASLLVVLNDEYESVFPGLRYVVFVNGRSRPVVMENMSSRIARNDIQKEREEAFEAMCDIANDRASKLVEKI</sequence>
<dbReference type="InParanoid" id="A3LP05"/>
<evidence type="ECO:0000313" key="5">
    <source>
        <dbReference type="Proteomes" id="UP000002258"/>
    </source>
</evidence>
<protein>
    <recommendedName>
        <fullName evidence="3">Oxo-4-hydroxy-4-carboxy-5-ureidoimidazoline decarboxylase domain-containing protein</fullName>
    </recommendedName>
</protein>
<dbReference type="HOGENOM" id="CLU_092522_0_1_1"/>
<dbReference type="SUPFAM" id="SSF158694">
    <property type="entry name" value="UraD-Like"/>
    <property type="match status" value="1"/>
</dbReference>
<dbReference type="GeneID" id="4837219"/>
<dbReference type="RefSeq" id="XP_001382993.2">
    <property type="nucleotide sequence ID" value="XM_001382956.1"/>
</dbReference>
<reference evidence="4 5" key="1">
    <citation type="journal article" date="2007" name="Nat. Biotechnol.">
        <title>Genome sequence of the lignocellulose-bioconverting and xylose-fermenting yeast Pichia stipitis.</title>
        <authorList>
            <person name="Jeffries T.W."/>
            <person name="Grigoriev I.V."/>
            <person name="Grimwood J."/>
            <person name="Laplaza J.M."/>
            <person name="Aerts A."/>
            <person name="Salamov A."/>
            <person name="Schmutz J."/>
            <person name="Lindquist E."/>
            <person name="Dehal P."/>
            <person name="Shapiro H."/>
            <person name="Jin Y.S."/>
            <person name="Passoth V."/>
            <person name="Richardson P.M."/>
        </authorList>
    </citation>
    <scope>NUCLEOTIDE SEQUENCE [LARGE SCALE GENOMIC DNA]</scope>
    <source>
        <strain evidence="5">ATCC 58785 / CBS 6054 / NBRC 10063 / NRRL Y-11545</strain>
    </source>
</reference>
<gene>
    <name evidence="4" type="ORF">PICST_29775</name>
</gene>
<dbReference type="Pfam" id="PF09349">
    <property type="entry name" value="OHCU_decarbox"/>
    <property type="match status" value="1"/>
</dbReference>
<dbReference type="PANTHER" id="PTHR37987">
    <property type="entry name" value="CHROMOSOME 9, WHOLE GENOME SHOTGUN SEQUENCE"/>
    <property type="match status" value="1"/>
</dbReference>
<dbReference type="AlphaFoldDB" id="A3LP05"/>
<accession>A3LP05</accession>
<dbReference type="eggNOG" id="ENOG502S48Z">
    <property type="taxonomic scope" value="Eukaryota"/>
</dbReference>
<feature type="region of interest" description="Disordered" evidence="2">
    <location>
        <begin position="99"/>
        <end position="118"/>
    </location>
</feature>
<dbReference type="OrthoDB" id="5398391at2759"/>
<feature type="domain" description="Oxo-4-hydroxy-4-carboxy-5-ureidoimidazoline decarboxylase" evidence="3">
    <location>
        <begin position="12"/>
        <end position="187"/>
    </location>
</feature>
<evidence type="ECO:0000313" key="4">
    <source>
        <dbReference type="EMBL" id="ABN64964.2"/>
    </source>
</evidence>
<name>A3LP05_PICST</name>
<dbReference type="Proteomes" id="UP000002258">
    <property type="component" value="Chromosome 2"/>
</dbReference>
<organism evidence="4 5">
    <name type="scientific">Scheffersomyces stipitis (strain ATCC 58785 / CBS 6054 / NBRC 10063 / NRRL Y-11545)</name>
    <name type="common">Yeast</name>
    <name type="synonym">Pichia stipitis</name>
    <dbReference type="NCBI Taxonomy" id="322104"/>
    <lineage>
        <taxon>Eukaryota</taxon>
        <taxon>Fungi</taxon>
        <taxon>Dikarya</taxon>
        <taxon>Ascomycota</taxon>
        <taxon>Saccharomycotina</taxon>
        <taxon>Pichiomycetes</taxon>
        <taxon>Debaryomycetaceae</taxon>
        <taxon>Scheffersomyces</taxon>
    </lineage>
</organism>
<dbReference type="InterPro" id="IPR018020">
    <property type="entry name" value="OHCU_decarboxylase"/>
</dbReference>
<feature type="compositionally biased region" description="Low complexity" evidence="2">
    <location>
        <begin position="109"/>
        <end position="118"/>
    </location>
</feature>
<dbReference type="InterPro" id="IPR036778">
    <property type="entry name" value="OHCU_decarboxylase_sf"/>
</dbReference>
<evidence type="ECO:0000259" key="3">
    <source>
        <dbReference type="Pfam" id="PF09349"/>
    </source>
</evidence>
<dbReference type="KEGG" id="pic:PICST_29775"/>
<keyword evidence="1" id="KW-0659">Purine metabolism</keyword>
<dbReference type="GO" id="GO:0006144">
    <property type="term" value="P:purine nucleobase metabolic process"/>
    <property type="evidence" value="ECO:0007669"/>
    <property type="project" value="UniProtKB-KW"/>
</dbReference>
<dbReference type="Gene3D" id="1.10.3330.10">
    <property type="entry name" value="Oxo-4-hydroxy-4-carboxy-5-ureidoimidazoline decarboxylase"/>
    <property type="match status" value="1"/>
</dbReference>
<evidence type="ECO:0000256" key="2">
    <source>
        <dbReference type="SAM" id="MobiDB-lite"/>
    </source>
</evidence>
<dbReference type="OMA" id="AIQAMCD"/>
<dbReference type="PANTHER" id="PTHR37987:SF1">
    <property type="entry name" value="OXO-4-HYDROXY-4-CARBOXY-5-UREIDOIMIDAZOLINE DECARBOXYLASE DOMAIN-CONTAINING PROTEIN"/>
    <property type="match status" value="1"/>
</dbReference>
<evidence type="ECO:0000256" key="1">
    <source>
        <dbReference type="ARBA" id="ARBA00022631"/>
    </source>
</evidence>
<proteinExistence type="predicted"/>
<keyword evidence="5" id="KW-1185">Reference proteome</keyword>